<gene>
    <name evidence="2" type="ORF">PEVE_00042348</name>
</gene>
<reference evidence="2 3" key="1">
    <citation type="submission" date="2022-05" db="EMBL/GenBank/DDBJ databases">
        <authorList>
            <consortium name="Genoscope - CEA"/>
            <person name="William W."/>
        </authorList>
    </citation>
    <scope>NUCLEOTIDE SEQUENCE [LARGE SCALE GENOMIC DNA]</scope>
</reference>
<sequence>MLSILSAFQTSVTYSNSLLHELVQQKCKSTSSQTTNSPAKRKNHDSDESGRAIAITSEKAKTITSKEVQDSTSDEAHPKLQDDDALSLCGNYSLVNEPLEPEDELNNDGLLTQITTFLSSSDESGPPVSDKLSNLVNDKFQTEYSVDKRKEIPQKYKTPSNCTQLFKPKVNPEIWGNLSRYQNVCVTGHVNQSVQCHCGSLIQNPKPKTLQELKTTNRLIKVTPSNSKGSVSQKNHDSGQFRGSQSQGHHSSKPFLGIKGGNP</sequence>
<dbReference type="PANTHER" id="PTHR34239:SF2">
    <property type="entry name" value="TRANSPOSABLE ELEMENT P TRANSPOSASE_THAP9 CONSERVED DOMAIN-CONTAINING PROTEIN"/>
    <property type="match status" value="1"/>
</dbReference>
<feature type="region of interest" description="Disordered" evidence="1">
    <location>
        <begin position="222"/>
        <end position="263"/>
    </location>
</feature>
<organism evidence="2 3">
    <name type="scientific">Porites evermanni</name>
    <dbReference type="NCBI Taxonomy" id="104178"/>
    <lineage>
        <taxon>Eukaryota</taxon>
        <taxon>Metazoa</taxon>
        <taxon>Cnidaria</taxon>
        <taxon>Anthozoa</taxon>
        <taxon>Hexacorallia</taxon>
        <taxon>Scleractinia</taxon>
        <taxon>Fungiina</taxon>
        <taxon>Poritidae</taxon>
        <taxon>Porites</taxon>
    </lineage>
</organism>
<evidence type="ECO:0000256" key="1">
    <source>
        <dbReference type="SAM" id="MobiDB-lite"/>
    </source>
</evidence>
<accession>A0ABN8PE44</accession>
<feature type="compositionally biased region" description="Polar residues" evidence="1">
    <location>
        <begin position="222"/>
        <end position="233"/>
    </location>
</feature>
<dbReference type="Proteomes" id="UP001159427">
    <property type="component" value="Unassembled WGS sequence"/>
</dbReference>
<protein>
    <recommendedName>
        <fullName evidence="4">Exophilin 5</fullName>
    </recommendedName>
</protein>
<comment type="caution">
    <text evidence="2">The sequence shown here is derived from an EMBL/GenBank/DDBJ whole genome shotgun (WGS) entry which is preliminary data.</text>
</comment>
<evidence type="ECO:0000313" key="2">
    <source>
        <dbReference type="EMBL" id="CAH3141965.1"/>
    </source>
</evidence>
<dbReference type="PANTHER" id="PTHR34239">
    <property type="entry name" value="APPLE DOMAIN-CONTAINING PROTEIN"/>
    <property type="match status" value="1"/>
</dbReference>
<feature type="compositionally biased region" description="Polar residues" evidence="1">
    <location>
        <begin position="28"/>
        <end position="38"/>
    </location>
</feature>
<proteinExistence type="predicted"/>
<keyword evidence="3" id="KW-1185">Reference proteome</keyword>
<feature type="region of interest" description="Disordered" evidence="1">
    <location>
        <begin position="28"/>
        <end position="82"/>
    </location>
</feature>
<dbReference type="EMBL" id="CALNXI010000829">
    <property type="protein sequence ID" value="CAH3141965.1"/>
    <property type="molecule type" value="Genomic_DNA"/>
</dbReference>
<evidence type="ECO:0000313" key="3">
    <source>
        <dbReference type="Proteomes" id="UP001159427"/>
    </source>
</evidence>
<name>A0ABN8PE44_9CNID</name>
<evidence type="ECO:0008006" key="4">
    <source>
        <dbReference type="Google" id="ProtNLM"/>
    </source>
</evidence>